<dbReference type="Proteomes" id="UP001597041">
    <property type="component" value="Unassembled WGS sequence"/>
</dbReference>
<proteinExistence type="predicted"/>
<keyword evidence="2" id="KW-1185">Reference proteome</keyword>
<name>A0ABW3NKB2_9BACI</name>
<evidence type="ECO:0000313" key="1">
    <source>
        <dbReference type="EMBL" id="MFD1067789.1"/>
    </source>
</evidence>
<reference evidence="2" key="1">
    <citation type="journal article" date="2019" name="Int. J. Syst. Evol. Microbiol.">
        <title>The Global Catalogue of Microorganisms (GCM) 10K type strain sequencing project: providing services to taxonomists for standard genome sequencing and annotation.</title>
        <authorList>
            <consortium name="The Broad Institute Genomics Platform"/>
            <consortium name="The Broad Institute Genome Sequencing Center for Infectious Disease"/>
            <person name="Wu L."/>
            <person name="Ma J."/>
        </authorList>
    </citation>
    <scope>NUCLEOTIDE SEQUENCE [LARGE SCALE GENOMIC DNA]</scope>
    <source>
        <strain evidence="2">CCUG 56608</strain>
    </source>
</reference>
<dbReference type="RefSeq" id="WP_379593942.1">
    <property type="nucleotide sequence ID" value="NZ_JBHTKK010000028.1"/>
</dbReference>
<gene>
    <name evidence="1" type="ORF">ACFQ19_17415</name>
</gene>
<dbReference type="EMBL" id="JBHTKK010000028">
    <property type="protein sequence ID" value="MFD1067789.1"/>
    <property type="molecule type" value="Genomic_DNA"/>
</dbReference>
<comment type="caution">
    <text evidence="1">The sequence shown here is derived from an EMBL/GenBank/DDBJ whole genome shotgun (WGS) entry which is preliminary data.</text>
</comment>
<evidence type="ECO:0000313" key="2">
    <source>
        <dbReference type="Proteomes" id="UP001597041"/>
    </source>
</evidence>
<protein>
    <submittedName>
        <fullName evidence="1">Uncharacterized protein</fullName>
    </submittedName>
</protein>
<organism evidence="1 2">
    <name type="scientific">Oceanobacillus locisalsi</name>
    <dbReference type="NCBI Taxonomy" id="546107"/>
    <lineage>
        <taxon>Bacteria</taxon>
        <taxon>Bacillati</taxon>
        <taxon>Bacillota</taxon>
        <taxon>Bacilli</taxon>
        <taxon>Bacillales</taxon>
        <taxon>Bacillaceae</taxon>
        <taxon>Oceanobacillus</taxon>
    </lineage>
</organism>
<accession>A0ABW3NKB2</accession>
<sequence length="44" mass="5269">MKKEHDLVFREVQLPRRIWIWLSLLLCARAAVKGFGLCYTIEQH</sequence>